<feature type="domain" description="FAD-binding PCMH-type" evidence="1">
    <location>
        <begin position="1"/>
        <end position="174"/>
    </location>
</feature>
<dbReference type="PANTHER" id="PTHR42659:SF9">
    <property type="entry name" value="XANTHINE DEHYDROGENASE FAD-BINDING SUBUNIT XDHB-RELATED"/>
    <property type="match status" value="1"/>
</dbReference>
<dbReference type="RefSeq" id="WP_132032982.1">
    <property type="nucleotide sequence ID" value="NZ_SMAI01000010.1"/>
</dbReference>
<gene>
    <name evidence="2" type="ORF">EDC64_11075</name>
</gene>
<dbReference type="Gene3D" id="3.30.465.10">
    <property type="match status" value="1"/>
</dbReference>
<accession>A0A4R3LRU5</accession>
<dbReference type="Proteomes" id="UP000294664">
    <property type="component" value="Unassembled WGS sequence"/>
</dbReference>
<dbReference type="GO" id="GO:0071949">
    <property type="term" value="F:FAD binding"/>
    <property type="evidence" value="ECO:0007669"/>
    <property type="project" value="InterPro"/>
</dbReference>
<name>A0A4R3LRU5_9HYPH</name>
<comment type="caution">
    <text evidence="2">The sequence shown here is derived from an EMBL/GenBank/DDBJ whole genome shotgun (WGS) entry which is preliminary data.</text>
</comment>
<dbReference type="EMBL" id="SMAI01000010">
    <property type="protein sequence ID" value="TCT03212.1"/>
    <property type="molecule type" value="Genomic_DNA"/>
</dbReference>
<dbReference type="Pfam" id="PF00941">
    <property type="entry name" value="FAD_binding_5"/>
    <property type="match status" value="1"/>
</dbReference>
<organism evidence="2 3">
    <name type="scientific">Aquabacter spiritensis</name>
    <dbReference type="NCBI Taxonomy" id="933073"/>
    <lineage>
        <taxon>Bacteria</taxon>
        <taxon>Pseudomonadati</taxon>
        <taxon>Pseudomonadota</taxon>
        <taxon>Alphaproteobacteria</taxon>
        <taxon>Hyphomicrobiales</taxon>
        <taxon>Xanthobacteraceae</taxon>
        <taxon>Aquabacter</taxon>
    </lineage>
</organism>
<dbReference type="GO" id="GO:0016491">
    <property type="term" value="F:oxidoreductase activity"/>
    <property type="evidence" value="ECO:0007669"/>
    <property type="project" value="InterPro"/>
</dbReference>
<dbReference type="InterPro" id="IPR051312">
    <property type="entry name" value="Diverse_Substr_Oxidored"/>
</dbReference>
<sequence>MDLNTVTAVSRPRDRAALSGWTEGDAFLAGGTWLFSEPQPDVRRLIDLSALDWPALTIGQDGLEIAATCTIAQLCHADLPPAWAAAPLIEACARCLMASFKVWNMATVGGNLCLALPAGAMISLVCGLDGTCLLWAPDGTERRIRALDFITGASRTDLRPGEILRAIHLPATALTRRAAMRQASLSALGRSAVLVIGTRPPEGGLSLTVTAAVPRPLRLEFSQDPDAAECAAALAAALPADAYFEDVHGARDWRRAMTLHLSEQVRAELAAGDAA</sequence>
<dbReference type="InterPro" id="IPR016169">
    <property type="entry name" value="FAD-bd_PCMH_sub2"/>
</dbReference>
<keyword evidence="3" id="KW-1185">Reference proteome</keyword>
<evidence type="ECO:0000313" key="3">
    <source>
        <dbReference type="Proteomes" id="UP000294664"/>
    </source>
</evidence>
<dbReference type="PROSITE" id="PS51387">
    <property type="entry name" value="FAD_PCMH"/>
    <property type="match status" value="1"/>
</dbReference>
<reference evidence="2 3" key="1">
    <citation type="submission" date="2019-03" db="EMBL/GenBank/DDBJ databases">
        <title>Genomic Encyclopedia of Type Strains, Phase IV (KMG-IV): sequencing the most valuable type-strain genomes for metagenomic binning, comparative biology and taxonomic classification.</title>
        <authorList>
            <person name="Goeker M."/>
        </authorList>
    </citation>
    <scope>NUCLEOTIDE SEQUENCE [LARGE SCALE GENOMIC DNA]</scope>
    <source>
        <strain evidence="2 3">DSM 9035</strain>
    </source>
</reference>
<dbReference type="OrthoDB" id="7840711at2"/>
<protein>
    <submittedName>
        <fullName evidence="2">CO/xanthine dehydrogenase FAD-binding subunit</fullName>
    </submittedName>
</protein>
<dbReference type="AlphaFoldDB" id="A0A4R3LRU5"/>
<evidence type="ECO:0000313" key="2">
    <source>
        <dbReference type="EMBL" id="TCT03212.1"/>
    </source>
</evidence>
<dbReference type="InterPro" id="IPR036318">
    <property type="entry name" value="FAD-bd_PCMH-like_sf"/>
</dbReference>
<proteinExistence type="predicted"/>
<dbReference type="PANTHER" id="PTHR42659">
    <property type="entry name" value="XANTHINE DEHYDROGENASE SUBUNIT C-RELATED"/>
    <property type="match status" value="1"/>
</dbReference>
<evidence type="ECO:0000259" key="1">
    <source>
        <dbReference type="PROSITE" id="PS51387"/>
    </source>
</evidence>
<dbReference type="InterPro" id="IPR016166">
    <property type="entry name" value="FAD-bd_PCMH"/>
</dbReference>
<dbReference type="SUPFAM" id="SSF56176">
    <property type="entry name" value="FAD-binding/transporter-associated domain-like"/>
    <property type="match status" value="1"/>
</dbReference>
<dbReference type="InterPro" id="IPR002346">
    <property type="entry name" value="Mopterin_DH_FAD-bd"/>
</dbReference>